<dbReference type="AlphaFoldDB" id="A0A3P5Z7S6"/>
<keyword evidence="7" id="KW-0418">Kinase</keyword>
<feature type="binding site" evidence="11">
    <location>
        <position position="119"/>
    </location>
    <ligand>
        <name>ATP</name>
        <dbReference type="ChEBI" id="CHEBI:30616"/>
    </ligand>
</feature>
<dbReference type="Gramene" id="A06p53180.2_BraZ1">
    <property type="protein sequence ID" value="A06p53180.2_BraZ1.CDS"/>
    <property type="gene ID" value="A06g53180.2_BraZ1"/>
</dbReference>
<dbReference type="EMBL" id="LR031569">
    <property type="protein sequence ID" value="VDC68861.1"/>
    <property type="molecule type" value="Genomic_DNA"/>
</dbReference>
<dbReference type="Pfam" id="PF07714">
    <property type="entry name" value="PK_Tyr_Ser-Thr"/>
    <property type="match status" value="1"/>
</dbReference>
<evidence type="ECO:0000256" key="8">
    <source>
        <dbReference type="ARBA" id="ARBA00022840"/>
    </source>
</evidence>
<keyword evidence="3" id="KW-0472">Membrane</keyword>
<feature type="compositionally biased region" description="Basic and acidic residues" evidence="13">
    <location>
        <begin position="17"/>
        <end position="26"/>
    </location>
</feature>
<organism evidence="16">
    <name type="scientific">Brassica campestris</name>
    <name type="common">Field mustard</name>
    <dbReference type="NCBI Taxonomy" id="3711"/>
    <lineage>
        <taxon>Eukaryota</taxon>
        <taxon>Viridiplantae</taxon>
        <taxon>Streptophyta</taxon>
        <taxon>Embryophyta</taxon>
        <taxon>Tracheophyta</taxon>
        <taxon>Spermatophyta</taxon>
        <taxon>Magnoliopsida</taxon>
        <taxon>eudicotyledons</taxon>
        <taxon>Gunneridae</taxon>
        <taxon>Pentapetalae</taxon>
        <taxon>rosids</taxon>
        <taxon>malvids</taxon>
        <taxon>Brassicales</taxon>
        <taxon>Brassicaceae</taxon>
        <taxon>Brassiceae</taxon>
        <taxon>Brassica</taxon>
    </lineage>
</organism>
<dbReference type="InterPro" id="IPR050823">
    <property type="entry name" value="Plant_Ser_Thr_Prot_Kinase"/>
</dbReference>
<dbReference type="FunFam" id="3.30.200.20:FF:000228">
    <property type="entry name" value="Serine/threonine-protein kinase BIK1"/>
    <property type="match status" value="1"/>
</dbReference>
<feature type="compositionally biased region" description="Polar residues" evidence="13">
    <location>
        <begin position="372"/>
        <end position="382"/>
    </location>
</feature>
<comment type="catalytic activity">
    <reaction evidence="10">
        <text>L-seryl-[protein] + ATP = O-phospho-L-seryl-[protein] + ADP + H(+)</text>
        <dbReference type="Rhea" id="RHEA:17989"/>
        <dbReference type="Rhea" id="RHEA-COMP:9863"/>
        <dbReference type="Rhea" id="RHEA-COMP:11604"/>
        <dbReference type="ChEBI" id="CHEBI:15378"/>
        <dbReference type="ChEBI" id="CHEBI:29999"/>
        <dbReference type="ChEBI" id="CHEBI:30616"/>
        <dbReference type="ChEBI" id="CHEBI:83421"/>
        <dbReference type="ChEBI" id="CHEBI:456216"/>
        <dbReference type="EC" id="2.7.11.1"/>
    </reaction>
</comment>
<comment type="similarity">
    <text evidence="12">Belongs to the protein kinase superfamily.</text>
</comment>
<dbReference type="Gene3D" id="1.10.510.10">
    <property type="entry name" value="Transferase(Phosphotransferase) domain 1"/>
    <property type="match status" value="1"/>
</dbReference>
<dbReference type="InterPro" id="IPR000719">
    <property type="entry name" value="Prot_kinase_dom"/>
</dbReference>
<evidence type="ECO:0000256" key="2">
    <source>
        <dbReference type="ARBA" id="ARBA00012513"/>
    </source>
</evidence>
<keyword evidence="4 12" id="KW-0723">Serine/threonine-protein kinase</keyword>
<dbReference type="GO" id="GO:0005886">
    <property type="term" value="C:plasma membrane"/>
    <property type="evidence" value="ECO:0007669"/>
    <property type="project" value="UniProtKB-SubCell"/>
</dbReference>
<evidence type="ECO:0000256" key="3">
    <source>
        <dbReference type="ARBA" id="ARBA00022475"/>
    </source>
</evidence>
<evidence type="ECO:0000256" key="13">
    <source>
        <dbReference type="SAM" id="MobiDB-lite"/>
    </source>
</evidence>
<dbReference type="InterPro" id="IPR017441">
    <property type="entry name" value="Protein_kinase_ATP_BS"/>
</dbReference>
<dbReference type="PROSITE" id="PS50011">
    <property type="entry name" value="PROTEIN_KINASE_DOM"/>
    <property type="match status" value="1"/>
</dbReference>
<feature type="compositionally biased region" description="Polar residues" evidence="13">
    <location>
        <begin position="28"/>
        <end position="38"/>
    </location>
</feature>
<dbReference type="GO" id="GO:0004674">
    <property type="term" value="F:protein serine/threonine kinase activity"/>
    <property type="evidence" value="ECO:0007669"/>
    <property type="project" value="UniProtKB-KW"/>
</dbReference>
<evidence type="ECO:0000256" key="1">
    <source>
        <dbReference type="ARBA" id="ARBA00004236"/>
    </source>
</evidence>
<evidence type="ECO:0000259" key="14">
    <source>
        <dbReference type="PROSITE" id="PS50011"/>
    </source>
</evidence>
<reference evidence="16" key="1">
    <citation type="submission" date="2018-11" db="EMBL/GenBank/DDBJ databases">
        <authorList>
            <consortium name="Genoscope - CEA"/>
            <person name="William W."/>
        </authorList>
    </citation>
    <scope>NUCLEOTIDE SEQUENCE</scope>
</reference>
<keyword evidence="5" id="KW-0808">Transferase</keyword>
<evidence type="ECO:0000256" key="4">
    <source>
        <dbReference type="ARBA" id="ARBA00022527"/>
    </source>
</evidence>
<proteinExistence type="inferred from homology"/>
<dbReference type="InterPro" id="IPR011009">
    <property type="entry name" value="Kinase-like_dom_sf"/>
</dbReference>
<evidence type="ECO:0000256" key="5">
    <source>
        <dbReference type="ARBA" id="ARBA00022679"/>
    </source>
</evidence>
<dbReference type="CDD" id="cd14066">
    <property type="entry name" value="STKc_IRAK"/>
    <property type="match status" value="1"/>
</dbReference>
<feature type="domain" description="Protein kinase" evidence="14">
    <location>
        <begin position="84"/>
        <end position="366"/>
    </location>
</feature>
<keyword evidence="8 11" id="KW-0067">ATP-binding</keyword>
<dbReference type="GO" id="GO:0005524">
    <property type="term" value="F:ATP binding"/>
    <property type="evidence" value="ECO:0007669"/>
    <property type="project" value="UniProtKB-UniRule"/>
</dbReference>
<gene>
    <name evidence="16" type="ORF">BRAA06T27401Z</name>
    <name evidence="15" type="ORF">BRAPAZ1V2_A06P53180.2</name>
</gene>
<keyword evidence="3" id="KW-1003">Cell membrane</keyword>
<feature type="compositionally biased region" description="Low complexity" evidence="13">
    <location>
        <begin position="397"/>
        <end position="407"/>
    </location>
</feature>
<evidence type="ECO:0000256" key="9">
    <source>
        <dbReference type="ARBA" id="ARBA00047899"/>
    </source>
</evidence>
<protein>
    <recommendedName>
        <fullName evidence="2">non-specific serine/threonine protein kinase</fullName>
        <ecNumber evidence="2">2.7.11.1</ecNumber>
    </recommendedName>
</protein>
<dbReference type="FunFam" id="1.10.510.10:FF:000095">
    <property type="entry name" value="protein STRUBBELIG-RECEPTOR FAMILY 8"/>
    <property type="match status" value="1"/>
</dbReference>
<feature type="region of interest" description="Disordered" evidence="13">
    <location>
        <begin position="9"/>
        <end position="38"/>
    </location>
</feature>
<evidence type="ECO:0000313" key="16">
    <source>
        <dbReference type="EMBL" id="VDC68861.1"/>
    </source>
</evidence>
<evidence type="ECO:0000256" key="10">
    <source>
        <dbReference type="ARBA" id="ARBA00048679"/>
    </source>
</evidence>
<evidence type="ECO:0000256" key="12">
    <source>
        <dbReference type="RuleBase" id="RU000304"/>
    </source>
</evidence>
<evidence type="ECO:0000256" key="6">
    <source>
        <dbReference type="ARBA" id="ARBA00022741"/>
    </source>
</evidence>
<evidence type="ECO:0000256" key="11">
    <source>
        <dbReference type="PROSITE-ProRule" id="PRU10141"/>
    </source>
</evidence>
<dbReference type="EMBL" id="LS974622">
    <property type="protein sequence ID" value="CAG7873078.1"/>
    <property type="molecule type" value="Genomic_DNA"/>
</dbReference>
<dbReference type="PROSITE" id="PS00108">
    <property type="entry name" value="PROTEIN_KINASE_ST"/>
    <property type="match status" value="1"/>
</dbReference>
<dbReference type="InterPro" id="IPR001245">
    <property type="entry name" value="Ser-Thr/Tyr_kinase_cat_dom"/>
</dbReference>
<dbReference type="InterPro" id="IPR008271">
    <property type="entry name" value="Ser/Thr_kinase_AS"/>
</dbReference>
<dbReference type="PANTHER" id="PTHR45621">
    <property type="entry name" value="OS01G0588500 PROTEIN-RELATED"/>
    <property type="match status" value="1"/>
</dbReference>
<comment type="catalytic activity">
    <reaction evidence="9">
        <text>L-threonyl-[protein] + ATP = O-phospho-L-threonyl-[protein] + ADP + H(+)</text>
        <dbReference type="Rhea" id="RHEA:46608"/>
        <dbReference type="Rhea" id="RHEA-COMP:11060"/>
        <dbReference type="Rhea" id="RHEA-COMP:11605"/>
        <dbReference type="ChEBI" id="CHEBI:15378"/>
        <dbReference type="ChEBI" id="CHEBI:30013"/>
        <dbReference type="ChEBI" id="CHEBI:30616"/>
        <dbReference type="ChEBI" id="CHEBI:61977"/>
        <dbReference type="ChEBI" id="CHEBI:456216"/>
        <dbReference type="EC" id="2.7.11.1"/>
    </reaction>
</comment>
<feature type="region of interest" description="Disordered" evidence="13">
    <location>
        <begin position="369"/>
        <end position="407"/>
    </location>
</feature>
<dbReference type="Gene3D" id="3.30.200.20">
    <property type="entry name" value="Phosphorylase Kinase, domain 1"/>
    <property type="match status" value="1"/>
</dbReference>
<name>A0A3P5Z7S6_BRACM</name>
<evidence type="ECO:0000313" key="15">
    <source>
        <dbReference type="EMBL" id="CAG7873078.1"/>
    </source>
</evidence>
<comment type="subcellular location">
    <subcellularLocation>
        <location evidence="1">Cell membrane</location>
    </subcellularLocation>
</comment>
<accession>A0A3P5Z7S6</accession>
<dbReference type="PROSITE" id="PS00107">
    <property type="entry name" value="PROTEIN_KINASE_ATP"/>
    <property type="match status" value="1"/>
</dbReference>
<dbReference type="EC" id="2.7.11.1" evidence="2"/>
<dbReference type="SUPFAM" id="SSF56112">
    <property type="entry name" value="Protein kinase-like (PK-like)"/>
    <property type="match status" value="1"/>
</dbReference>
<dbReference type="Proteomes" id="UP000694005">
    <property type="component" value="Chromosome A06"/>
</dbReference>
<evidence type="ECO:0000256" key="7">
    <source>
        <dbReference type="ARBA" id="ARBA00022777"/>
    </source>
</evidence>
<keyword evidence="6 11" id="KW-0547">Nucleotide-binding</keyword>
<sequence length="407" mass="46026">MNCLFLFKSKKPKRRDQHKDERKGKEIAQNSAPELRNQSETLSFNLQTPRSLPSPRSIRDLYTEREHNLRVFTYEELSEATNGFSRKLKIGEGGFGSVYKGKIPTTEHSDSPLVVAIKKLNQQGLQGHKQWLAEVQFLGVVNHQNVVKLLGYCSDDGERGIERLLVYEFMSNRSLEDHLFTRGSHTLPWKQRLEIILGAAEGLAYLHEVQVIYRDFKSSNVLLNDEFCPKLSDFGLAREGPQGDNTHVTTARVGTHGYAAPEYVQTGHLRMKSDVYSFGVVLYEIITGRRTIERSKPAAEQRLLEWIKEYPADSQRFSIIVDSRLRNDYPAGGARSLAKLADLCLKKNEKERPTMEIVVERLKKIIEESDSEAYSTSASKESGQVRRKSRVAGPVKGSSRGGVSVRG</sequence>